<feature type="domain" description="4Fe-4S Mo/W bis-MGD-type" evidence="11">
    <location>
        <begin position="41"/>
        <end position="103"/>
    </location>
</feature>
<evidence type="ECO:0000256" key="1">
    <source>
        <dbReference type="ARBA" id="ARBA00001942"/>
    </source>
</evidence>
<dbReference type="SUPFAM" id="SSF53706">
    <property type="entry name" value="Formate dehydrogenase/DMSO reductase, domains 1-3"/>
    <property type="match status" value="1"/>
</dbReference>
<evidence type="ECO:0000256" key="10">
    <source>
        <dbReference type="SAM" id="SignalP"/>
    </source>
</evidence>
<evidence type="ECO:0000313" key="12">
    <source>
        <dbReference type="EMBL" id="MCL2915229.1"/>
    </source>
</evidence>
<dbReference type="NCBIfam" id="TIGR01409">
    <property type="entry name" value="TAT_signal_seq"/>
    <property type="match status" value="1"/>
</dbReference>
<dbReference type="SMART" id="SM00926">
    <property type="entry name" value="Molybdop_Fe4S4"/>
    <property type="match status" value="1"/>
</dbReference>
<dbReference type="EMBL" id="JAKIKT010000006">
    <property type="protein sequence ID" value="MCL2915229.1"/>
    <property type="molecule type" value="Genomic_DNA"/>
</dbReference>
<protein>
    <submittedName>
        <fullName evidence="12">Molybdopterin-dependent oxidoreductase</fullName>
    </submittedName>
</protein>
<keyword evidence="7" id="KW-0560">Oxidoreductase</keyword>
<sequence length="851" mass="94420">MERRSFLKMSAAMGCAATVSACTPSAKEKVFTKPLQPTGEEVQNWSACLVNCGSNCPIKVFSRDGVITRIETDHETSDQYGDNHQIRCCTRGRSLRQRTYAPDRLRTPMKRIGATRTGEVDQFVAISWEQAYKEVGEKLSQIRAEHGPASTYFHYRSGAYYGFAGYQVWQRLLNKTGGYLDHHWDYSWAQLYSAAEATFGDAGHAYYGSRLAEIANADLFIGVAFNPNEMRMSGSGEGYDFVQALKNHPGDIKVYMVDTRYTDSMLGKEHKWMPIRPGTDAALAEAVAHEMITSGWIDANSKAFLDKHCLGYDFASLESFKAEWAASDDTEQQRYAALIDPKENYKDYILGTYTGLERTPDWAAARCGITAAQIRELANAIMNAKAPYISIGAGVSRHANGDQAVRALYMLSILTGKLGQPGVNTGGMPMNYGLGVAGIDIGDNAVKATIPVFTFSEAIERGKEFTPYTHNLKGADKLDSNIKAIINVSGNAIVNQHSDINGTTAILSDTSKCELIVVCDCWMTPSARYADYILPAATWLESDDLAGDSYASGQMGYMTMMSTGVKPLGEAKNMYDICSGLAKAMNCDDYTEGKTVADWNNELYAQTRANNPDIGLPATYDEATKQGVFRKYMPESFIVLKDWVEGKPDAYGVKTPSGKIEIYSLAMADKRANWQLQDYWTAQERQRFSAEQMADRYKITPLPQYVVTWDGYEDKETAAEFPLQLIGYHTKGRVHSSYDNVPWLREAVEDAVWMNPMDAASRNLTSGETVRVWNDRGMTELPVRITPRIAPGVVAMGEGRWYKPGEDKDHKGRPVDVNGAINVLTKYHPTPIVKGNPQHTNRVQIAAKKEA</sequence>
<keyword evidence="5" id="KW-0479">Metal-binding</keyword>
<dbReference type="InterPro" id="IPR006963">
    <property type="entry name" value="Mopterin_OxRdtase_4Fe-4S_dom"/>
</dbReference>
<dbReference type="CDD" id="cd02794">
    <property type="entry name" value="MopB_CT_DmsA-EC"/>
    <property type="match status" value="1"/>
</dbReference>
<comment type="similarity">
    <text evidence="2">Belongs to the prokaryotic molybdopterin-containing oxidoreductase family.</text>
</comment>
<name>A0ABT0N9Z7_9GAMM</name>
<dbReference type="InterPro" id="IPR006657">
    <property type="entry name" value="MoPterin_dinucl-bd_dom"/>
</dbReference>
<evidence type="ECO:0000256" key="5">
    <source>
        <dbReference type="ARBA" id="ARBA00022723"/>
    </source>
</evidence>
<feature type="signal peptide" evidence="10">
    <location>
        <begin position="1"/>
        <end position="21"/>
    </location>
</feature>
<evidence type="ECO:0000256" key="2">
    <source>
        <dbReference type="ARBA" id="ARBA00010312"/>
    </source>
</evidence>
<dbReference type="InterPro" id="IPR009010">
    <property type="entry name" value="Asp_de-COase-like_dom_sf"/>
</dbReference>
<dbReference type="RefSeq" id="WP_249249810.1">
    <property type="nucleotide sequence ID" value="NZ_JAKIKT010000006.1"/>
</dbReference>
<dbReference type="InterPro" id="IPR050612">
    <property type="entry name" value="Prok_Mopterin_Oxidored"/>
</dbReference>
<dbReference type="Gene3D" id="3.40.228.10">
    <property type="entry name" value="Dimethylsulfoxide Reductase, domain 2"/>
    <property type="match status" value="1"/>
</dbReference>
<comment type="caution">
    <text evidence="12">The sequence shown here is derived from an EMBL/GenBank/DDBJ whole genome shotgun (WGS) entry which is preliminary data.</text>
</comment>
<dbReference type="Proteomes" id="UP001202831">
    <property type="component" value="Unassembled WGS sequence"/>
</dbReference>
<dbReference type="InterPro" id="IPR027467">
    <property type="entry name" value="MopterinOxRdtase_cofactor_BS"/>
</dbReference>
<dbReference type="NCBIfam" id="TIGR02166">
    <property type="entry name" value="dmsA_ynfE"/>
    <property type="match status" value="1"/>
</dbReference>
<dbReference type="InterPro" id="IPR019546">
    <property type="entry name" value="TAT_signal_bac_arc"/>
</dbReference>
<organism evidence="12 13">
    <name type="scientific">Shewanella corallii</name>
    <dbReference type="NCBI Taxonomy" id="560080"/>
    <lineage>
        <taxon>Bacteria</taxon>
        <taxon>Pseudomonadati</taxon>
        <taxon>Pseudomonadota</taxon>
        <taxon>Gammaproteobacteria</taxon>
        <taxon>Alteromonadales</taxon>
        <taxon>Shewanellaceae</taxon>
        <taxon>Shewanella</taxon>
    </lineage>
</organism>
<evidence type="ECO:0000256" key="4">
    <source>
        <dbReference type="ARBA" id="ARBA00022505"/>
    </source>
</evidence>
<feature type="chain" id="PRO_5046860464" evidence="10">
    <location>
        <begin position="22"/>
        <end position="851"/>
    </location>
</feature>
<dbReference type="PANTHER" id="PTHR43742">
    <property type="entry name" value="TRIMETHYLAMINE-N-OXIDE REDUCTASE"/>
    <property type="match status" value="1"/>
</dbReference>
<evidence type="ECO:0000256" key="6">
    <source>
        <dbReference type="ARBA" id="ARBA00022729"/>
    </source>
</evidence>
<dbReference type="PANTHER" id="PTHR43742:SF3">
    <property type="entry name" value="DIMETHYL SULFOXIDE REDUCTASE DMSA"/>
    <property type="match status" value="1"/>
</dbReference>
<dbReference type="InterPro" id="IPR006656">
    <property type="entry name" value="Mopterin_OxRdtase"/>
</dbReference>
<keyword evidence="8" id="KW-0408">Iron</keyword>
<accession>A0ABT0N9Z7</accession>
<keyword evidence="6 10" id="KW-0732">Signal</keyword>
<proteinExistence type="inferred from homology"/>
<dbReference type="PROSITE" id="PS51257">
    <property type="entry name" value="PROKAR_LIPOPROTEIN"/>
    <property type="match status" value="1"/>
</dbReference>
<gene>
    <name evidence="12" type="ORF">L2725_15825</name>
</gene>
<evidence type="ECO:0000256" key="8">
    <source>
        <dbReference type="ARBA" id="ARBA00023004"/>
    </source>
</evidence>
<evidence type="ECO:0000256" key="9">
    <source>
        <dbReference type="ARBA" id="ARBA00023014"/>
    </source>
</evidence>
<keyword evidence="13" id="KW-1185">Reference proteome</keyword>
<keyword evidence="4" id="KW-0500">Molybdenum</keyword>
<reference evidence="12 13" key="1">
    <citation type="submission" date="2022-01" db="EMBL/GenBank/DDBJ databases">
        <title>Whole genome-based taxonomy of the Shewanellaceae.</title>
        <authorList>
            <person name="Martin-Rodriguez A.J."/>
        </authorList>
    </citation>
    <scope>NUCLEOTIDE SEQUENCE [LARGE SCALE GENOMIC DNA]</scope>
    <source>
        <strain evidence="12 13">DSM 21332</strain>
    </source>
</reference>
<keyword evidence="3" id="KW-0004">4Fe-4S</keyword>
<evidence type="ECO:0000259" key="11">
    <source>
        <dbReference type="PROSITE" id="PS51669"/>
    </source>
</evidence>
<dbReference type="Gene3D" id="2.20.25.90">
    <property type="entry name" value="ADC-like domains"/>
    <property type="match status" value="1"/>
</dbReference>
<dbReference type="Pfam" id="PF00384">
    <property type="entry name" value="Molybdopterin"/>
    <property type="match status" value="1"/>
</dbReference>
<evidence type="ECO:0000256" key="7">
    <source>
        <dbReference type="ARBA" id="ARBA00023002"/>
    </source>
</evidence>
<dbReference type="Gene3D" id="3.40.50.740">
    <property type="match status" value="2"/>
</dbReference>
<dbReference type="Pfam" id="PF04879">
    <property type="entry name" value="Molybdop_Fe4S4"/>
    <property type="match status" value="1"/>
</dbReference>
<evidence type="ECO:0000256" key="3">
    <source>
        <dbReference type="ARBA" id="ARBA00022485"/>
    </source>
</evidence>
<dbReference type="PROSITE" id="PS00490">
    <property type="entry name" value="MOLYBDOPTERIN_PROK_2"/>
    <property type="match status" value="1"/>
</dbReference>
<dbReference type="Gene3D" id="2.40.40.20">
    <property type="match status" value="1"/>
</dbReference>
<evidence type="ECO:0000313" key="13">
    <source>
        <dbReference type="Proteomes" id="UP001202831"/>
    </source>
</evidence>
<dbReference type="Pfam" id="PF01568">
    <property type="entry name" value="Molydop_binding"/>
    <property type="match status" value="1"/>
</dbReference>
<dbReference type="InterPro" id="IPR006655">
    <property type="entry name" value="Mopterin_OxRdtase_prok_CS"/>
</dbReference>
<dbReference type="SUPFAM" id="SSF50692">
    <property type="entry name" value="ADC-like"/>
    <property type="match status" value="1"/>
</dbReference>
<dbReference type="PROSITE" id="PS51669">
    <property type="entry name" value="4FE4S_MOW_BIS_MGD"/>
    <property type="match status" value="1"/>
</dbReference>
<keyword evidence="9" id="KW-0411">Iron-sulfur</keyword>
<dbReference type="InterPro" id="IPR011888">
    <property type="entry name" value="Anaer_DMSO_reductase"/>
</dbReference>
<comment type="cofactor">
    <cofactor evidence="1">
        <name>Mo-bis(molybdopterin guanine dinucleotide)</name>
        <dbReference type="ChEBI" id="CHEBI:60539"/>
    </cofactor>
</comment>
<dbReference type="PROSITE" id="PS00551">
    <property type="entry name" value="MOLYBDOPTERIN_PROK_1"/>
    <property type="match status" value="1"/>
</dbReference>